<dbReference type="PROSITE" id="PS50943">
    <property type="entry name" value="HTH_CROC1"/>
    <property type="match status" value="1"/>
</dbReference>
<dbReference type="Gene3D" id="1.10.260.40">
    <property type="entry name" value="lambda repressor-like DNA-binding domains"/>
    <property type="match status" value="1"/>
</dbReference>
<evidence type="ECO:0000256" key="2">
    <source>
        <dbReference type="SAM" id="Phobius"/>
    </source>
</evidence>
<dbReference type="InterPro" id="IPR010982">
    <property type="entry name" value="Lambda_DNA-bd_dom_sf"/>
</dbReference>
<name>E4KLQ5_9LACT</name>
<evidence type="ECO:0000259" key="3">
    <source>
        <dbReference type="PROSITE" id="PS50943"/>
    </source>
</evidence>
<dbReference type="RefSeq" id="WP_006417477.1">
    <property type="nucleotide sequence ID" value="NZ_AENN01000001.1"/>
</dbReference>
<dbReference type="eggNOG" id="COG1396">
    <property type="taxonomic scope" value="Bacteria"/>
</dbReference>
<dbReference type="SUPFAM" id="SSF47413">
    <property type="entry name" value="lambda repressor-like DNA-binding domains"/>
    <property type="match status" value="1"/>
</dbReference>
<dbReference type="InterPro" id="IPR001387">
    <property type="entry name" value="Cro/C1-type_HTH"/>
</dbReference>
<keyword evidence="2" id="KW-1133">Transmembrane helix</keyword>
<keyword evidence="5" id="KW-1185">Reference proteome</keyword>
<gene>
    <name evidence="4" type="ORF">HMPREF9257_0887</name>
</gene>
<dbReference type="Proteomes" id="UP000005990">
    <property type="component" value="Unassembled WGS sequence"/>
</dbReference>
<dbReference type="Pfam" id="PF01381">
    <property type="entry name" value="HTH_3"/>
    <property type="match status" value="1"/>
</dbReference>
<dbReference type="STRING" id="908337.HMPREF9257_0887"/>
<dbReference type="CDD" id="cd00093">
    <property type="entry name" value="HTH_XRE"/>
    <property type="match status" value="1"/>
</dbReference>
<evidence type="ECO:0000313" key="5">
    <source>
        <dbReference type="Proteomes" id="UP000005990"/>
    </source>
</evidence>
<sequence>MKDDSLGRLIANRRKELGMTQLDLARRMGVTDKAVSKWERDLSFPDLSSIPNLAETLDYSLVDLMQVKEKTGKPQKVAEKPIITLILTVVPLALGVAVLVLSILNQLDLQDGFLFMSIGLICLSLKSLLTIKKEVFNG</sequence>
<dbReference type="AlphaFoldDB" id="E4KLQ5"/>
<dbReference type="PANTHER" id="PTHR46558:SF11">
    <property type="entry name" value="HTH-TYPE TRANSCRIPTIONAL REGULATOR XRE"/>
    <property type="match status" value="1"/>
</dbReference>
<proteinExistence type="predicted"/>
<evidence type="ECO:0000256" key="1">
    <source>
        <dbReference type="ARBA" id="ARBA00023125"/>
    </source>
</evidence>
<comment type="caution">
    <text evidence="4">The sequence shown here is derived from an EMBL/GenBank/DDBJ whole genome shotgun (WGS) entry which is preliminary data.</text>
</comment>
<keyword evidence="2" id="KW-0812">Transmembrane</keyword>
<accession>E4KLQ5</accession>
<evidence type="ECO:0000313" key="4">
    <source>
        <dbReference type="EMBL" id="EFR31994.1"/>
    </source>
</evidence>
<feature type="domain" description="HTH cro/C1-type" evidence="3">
    <location>
        <begin position="10"/>
        <end position="64"/>
    </location>
</feature>
<reference evidence="4 5" key="1">
    <citation type="submission" date="2010-10" db="EMBL/GenBank/DDBJ databases">
        <authorList>
            <person name="Durkin A.S."/>
            <person name="Madupu R."/>
            <person name="Torralba M."/>
            <person name="Gillis M."/>
            <person name="Methe B."/>
            <person name="Sutton G."/>
            <person name="Nelson K.E."/>
        </authorList>
    </citation>
    <scope>NUCLEOTIDE SEQUENCE [LARGE SCALE GENOMIC DNA]</scope>
    <source>
        <strain evidence="4 5">ACS-139-V-Col8</strain>
    </source>
</reference>
<dbReference type="EMBL" id="AENN01000001">
    <property type="protein sequence ID" value="EFR31994.1"/>
    <property type="molecule type" value="Genomic_DNA"/>
</dbReference>
<dbReference type="PANTHER" id="PTHR46558">
    <property type="entry name" value="TRACRIPTIONAL REGULATORY PROTEIN-RELATED-RELATED"/>
    <property type="match status" value="1"/>
</dbReference>
<feature type="transmembrane region" description="Helical" evidence="2">
    <location>
        <begin position="82"/>
        <end position="107"/>
    </location>
</feature>
<protein>
    <submittedName>
        <fullName evidence="4">DNA-binding helix-turn-helix protein</fullName>
    </submittedName>
</protein>
<dbReference type="OrthoDB" id="9804312at2"/>
<keyword evidence="1 4" id="KW-0238">DNA-binding</keyword>
<organism evidence="4 5">
    <name type="scientific">Eremococcus coleocola ACS-139-V-Col8</name>
    <dbReference type="NCBI Taxonomy" id="908337"/>
    <lineage>
        <taxon>Bacteria</taxon>
        <taxon>Bacillati</taxon>
        <taxon>Bacillota</taxon>
        <taxon>Bacilli</taxon>
        <taxon>Lactobacillales</taxon>
        <taxon>Aerococcaceae</taxon>
        <taxon>Eremococcus</taxon>
    </lineage>
</organism>
<keyword evidence="2" id="KW-0472">Membrane</keyword>
<dbReference type="GO" id="GO:0003677">
    <property type="term" value="F:DNA binding"/>
    <property type="evidence" value="ECO:0007669"/>
    <property type="project" value="UniProtKB-KW"/>
</dbReference>
<dbReference type="SMART" id="SM00530">
    <property type="entry name" value="HTH_XRE"/>
    <property type="match status" value="1"/>
</dbReference>
<feature type="transmembrane region" description="Helical" evidence="2">
    <location>
        <begin position="113"/>
        <end position="131"/>
    </location>
</feature>